<gene>
    <name evidence="3" type="ORF">K493DRAFT_307153</name>
</gene>
<evidence type="ECO:0000256" key="1">
    <source>
        <dbReference type="SAM" id="MobiDB-lite"/>
    </source>
</evidence>
<feature type="region of interest" description="Disordered" evidence="1">
    <location>
        <begin position="288"/>
        <end position="309"/>
    </location>
</feature>
<dbReference type="EMBL" id="MCFE01000580">
    <property type="protein sequence ID" value="ORX86030.1"/>
    <property type="molecule type" value="Genomic_DNA"/>
</dbReference>
<comment type="caution">
    <text evidence="3">The sequence shown here is derived from an EMBL/GenBank/DDBJ whole genome shotgun (WGS) entry which is preliminary data.</text>
</comment>
<dbReference type="InParanoid" id="A0A1Y1XJV6"/>
<accession>A0A1Y1XJV6</accession>
<evidence type="ECO:0000259" key="2">
    <source>
        <dbReference type="Pfam" id="PF13837"/>
    </source>
</evidence>
<dbReference type="InterPro" id="IPR044823">
    <property type="entry name" value="ASIL1/2-like"/>
</dbReference>
<name>A0A1Y1XJV6_9FUNG</name>
<feature type="compositionally biased region" description="Low complexity" evidence="1">
    <location>
        <begin position="294"/>
        <end position="305"/>
    </location>
</feature>
<evidence type="ECO:0000313" key="3">
    <source>
        <dbReference type="EMBL" id="ORX86030.1"/>
    </source>
</evidence>
<sequence>MLKEPAPHTAATCAKELPSYEAEGEVRMNSSFLPQKSHPISWSDSDVEKLLDFLNENFGDYKEKKSDFYNKASELFEGISPMQIKNKFKKLFLRYRTIMKEAGQAGPEYYNPWRYYEKIDRILRSHLGPDEFTQSVATEVGLGVPLSPTGAGTLPSNQQLGPTTNMAPQNSPIVPAQNGAGDDTREKVMAFFNAGRRSTDIFIWTHTETQRLLDCLEKHFDLYSRKKTDFYEKAAQLLPGVTSLQINNKLKKMVRRYQDIRKSPTPNNNGAATWVYFKQLDHIFRSNLDGGGSDSDSNSSNMDSNQLEDTCLPGISPVAKPPNSLDSNGNAGNMLLFNQFPLNNIVHRTDKLSINPTPPTPTTVDMETCHATPFHETELRGHSHKRARYEEHSNQGITSTTSLELEEILQHPEPEVRSQLLSIKEKELQMKEKSLEIDREVRLKQLEFDREIRLKELELDKEIRLKDLEYKYLQKRPL</sequence>
<evidence type="ECO:0000313" key="4">
    <source>
        <dbReference type="Proteomes" id="UP000193498"/>
    </source>
</evidence>
<protein>
    <recommendedName>
        <fullName evidence="2">Myb/SANT-like DNA-binding domain-containing protein</fullName>
    </recommendedName>
</protein>
<dbReference type="Pfam" id="PF13837">
    <property type="entry name" value="Myb_DNA-bind_4"/>
    <property type="match status" value="1"/>
</dbReference>
<dbReference type="PANTHER" id="PTHR31307">
    <property type="entry name" value="TRIHELIX TRANSCRIPTION FACTOR ASIL2"/>
    <property type="match status" value="1"/>
</dbReference>
<dbReference type="InterPro" id="IPR044822">
    <property type="entry name" value="Myb_DNA-bind_4"/>
</dbReference>
<dbReference type="Proteomes" id="UP000193498">
    <property type="component" value="Unassembled WGS sequence"/>
</dbReference>
<reference evidence="3 4" key="1">
    <citation type="submission" date="2016-07" db="EMBL/GenBank/DDBJ databases">
        <title>Pervasive Adenine N6-methylation of Active Genes in Fungi.</title>
        <authorList>
            <consortium name="DOE Joint Genome Institute"/>
            <person name="Mondo S.J."/>
            <person name="Dannebaum R.O."/>
            <person name="Kuo R.C."/>
            <person name="Labutti K."/>
            <person name="Haridas S."/>
            <person name="Kuo A."/>
            <person name="Salamov A."/>
            <person name="Ahrendt S.R."/>
            <person name="Lipzen A."/>
            <person name="Sullivan W."/>
            <person name="Andreopoulos W.B."/>
            <person name="Clum A."/>
            <person name="Lindquist E."/>
            <person name="Daum C."/>
            <person name="Ramamoorthy G.K."/>
            <person name="Gryganskyi A."/>
            <person name="Culley D."/>
            <person name="Magnuson J.K."/>
            <person name="James T.Y."/>
            <person name="O'Malley M.A."/>
            <person name="Stajich J.E."/>
            <person name="Spatafora J.W."/>
            <person name="Visel A."/>
            <person name="Grigoriev I.V."/>
        </authorList>
    </citation>
    <scope>NUCLEOTIDE SEQUENCE [LARGE SCALE GENOMIC DNA]</scope>
    <source>
        <strain evidence="3 4">CBS 931.73</strain>
    </source>
</reference>
<organism evidence="3 4">
    <name type="scientific">Basidiobolus meristosporus CBS 931.73</name>
    <dbReference type="NCBI Taxonomy" id="1314790"/>
    <lineage>
        <taxon>Eukaryota</taxon>
        <taxon>Fungi</taxon>
        <taxon>Fungi incertae sedis</taxon>
        <taxon>Zoopagomycota</taxon>
        <taxon>Entomophthoromycotina</taxon>
        <taxon>Basidiobolomycetes</taxon>
        <taxon>Basidiobolales</taxon>
        <taxon>Basidiobolaceae</taxon>
        <taxon>Basidiobolus</taxon>
    </lineage>
</organism>
<dbReference type="OrthoDB" id="5600249at2759"/>
<keyword evidence="4" id="KW-1185">Reference proteome</keyword>
<dbReference type="AlphaFoldDB" id="A0A1Y1XJV6"/>
<feature type="domain" description="Myb/SANT-like DNA-binding" evidence="2">
    <location>
        <begin position="41"/>
        <end position="122"/>
    </location>
</feature>
<proteinExistence type="predicted"/>
<dbReference type="PANTHER" id="PTHR31307:SF3">
    <property type="entry name" value="HOMEODOMAIN-LIKE SUPERFAMILY PROTEIN"/>
    <property type="match status" value="1"/>
</dbReference>